<reference evidence="1 2" key="1">
    <citation type="submission" date="2018-04" db="EMBL/GenBank/DDBJ databases">
        <title>Denitrifier Microvirgula.</title>
        <authorList>
            <person name="Anderson E."/>
            <person name="Jang J."/>
            <person name="Ishii S."/>
        </authorList>
    </citation>
    <scope>NUCLEOTIDE SEQUENCE [LARGE SCALE GENOMIC DNA]</scope>
    <source>
        <strain evidence="1 2">BE2.4</strain>
    </source>
</reference>
<accession>A0A2S0PD48</accession>
<gene>
    <name evidence="1" type="ORF">DAI18_15365</name>
</gene>
<organism evidence="1 2">
    <name type="scientific">Microvirgula aerodenitrificans</name>
    <dbReference type="NCBI Taxonomy" id="57480"/>
    <lineage>
        <taxon>Bacteria</taxon>
        <taxon>Pseudomonadati</taxon>
        <taxon>Pseudomonadota</taxon>
        <taxon>Betaproteobacteria</taxon>
        <taxon>Neisseriales</taxon>
        <taxon>Aquaspirillaceae</taxon>
        <taxon>Microvirgula</taxon>
    </lineage>
</organism>
<evidence type="ECO:0000313" key="2">
    <source>
        <dbReference type="Proteomes" id="UP000244173"/>
    </source>
</evidence>
<dbReference type="AlphaFoldDB" id="A0A2S0PD48"/>
<proteinExistence type="predicted"/>
<name>A0A2S0PD48_9NEIS</name>
<dbReference type="Proteomes" id="UP000244173">
    <property type="component" value="Chromosome"/>
</dbReference>
<protein>
    <submittedName>
        <fullName evidence="1">Uncharacterized protein</fullName>
    </submittedName>
</protein>
<dbReference type="EMBL" id="CP028519">
    <property type="protein sequence ID" value="AVY95262.1"/>
    <property type="molecule type" value="Genomic_DNA"/>
</dbReference>
<sequence length="145" mass="15580">MPQLLVKPGRYLMAADPVCGTNGLAPCIGVAIYHGKWFIAHIESRATVKTRKDPVWARVATCTRNRLQQLLGPCGAQSVHVIGNFGDFSSIAIRDGIAAWVNGTVAITCDAWDGFEINANGTFRSLTYEENNTDGDGAFSIPANP</sequence>
<keyword evidence="2" id="KW-1185">Reference proteome</keyword>
<evidence type="ECO:0000313" key="1">
    <source>
        <dbReference type="EMBL" id="AVY95262.1"/>
    </source>
</evidence>
<dbReference type="RefSeq" id="WP_107889851.1">
    <property type="nucleotide sequence ID" value="NZ_CP028519.1"/>
</dbReference>
<dbReference type="KEGG" id="maer:DAI18_15365"/>